<keyword evidence="7 8" id="KW-0472">Membrane</keyword>
<sequence length="352" mass="37113">MNQSELAQLIHRKRRKAQLSSLIVGASLLLLAATSVTVGWTNLSATDVLAVICGKVTGNSAWYSQLEPAMVAIIWDIRFPRILCAILVGCGLAVSGTVFQAILMNPLADSYTMGVSTGAAFGASFAIFCNLLGNVSLPITPFAFGGALLTLFAVLAIARVNGHVSSTNLIIAGIIVGCFLSAAISLIKSLAGEEVAAIVSWLIGSLSARGWPYVTFGFPLIIICYCFCHYFAEELNILSLGDQEARNLGIDSSKLRIALISCGALLTAVCVSISGIIGFVGLVVPHLLRMLVGSDNKLLIPLSALSGGLLLLAADTFARSLDNIELPVGVLTTLLGGPFFFYLFKTRNKSIQ</sequence>
<feature type="transmembrane region" description="Helical" evidence="8">
    <location>
        <begin position="257"/>
        <end position="284"/>
    </location>
</feature>
<evidence type="ECO:0000256" key="1">
    <source>
        <dbReference type="ARBA" id="ARBA00004651"/>
    </source>
</evidence>
<evidence type="ECO:0000313" key="10">
    <source>
        <dbReference type="Proteomes" id="UP000183997"/>
    </source>
</evidence>
<dbReference type="SUPFAM" id="SSF81345">
    <property type="entry name" value="ABC transporter involved in vitamin B12 uptake, BtuC"/>
    <property type="match status" value="1"/>
</dbReference>
<reference evidence="10" key="1">
    <citation type="submission" date="2016-11" db="EMBL/GenBank/DDBJ databases">
        <authorList>
            <person name="Varghese N."/>
            <person name="Submissions S."/>
        </authorList>
    </citation>
    <scope>NUCLEOTIDE SEQUENCE [LARGE SCALE GENOMIC DNA]</scope>
    <source>
        <strain evidence="10">DSM 10349</strain>
    </source>
</reference>
<feature type="transmembrane region" description="Helical" evidence="8">
    <location>
        <begin position="211"/>
        <end position="232"/>
    </location>
</feature>
<accession>A0A1M6UI48</accession>
<feature type="transmembrane region" description="Helical" evidence="8">
    <location>
        <begin position="21"/>
        <end position="40"/>
    </location>
</feature>
<dbReference type="Gene3D" id="1.10.3470.10">
    <property type="entry name" value="ABC transporter involved in vitamin B12 uptake, BtuC"/>
    <property type="match status" value="1"/>
</dbReference>
<feature type="transmembrane region" description="Helical" evidence="8">
    <location>
        <begin position="296"/>
        <end position="314"/>
    </location>
</feature>
<evidence type="ECO:0000313" key="9">
    <source>
        <dbReference type="EMBL" id="SHK68846.1"/>
    </source>
</evidence>
<dbReference type="FunFam" id="1.10.3470.10:FF:000001">
    <property type="entry name" value="Vitamin B12 ABC transporter permease BtuC"/>
    <property type="match status" value="1"/>
</dbReference>
<comment type="similarity">
    <text evidence="2">Belongs to the binding-protein-dependent transport system permease family. FecCD subfamily.</text>
</comment>
<organism evidence="9 10">
    <name type="scientific">Desulforamulus aeronauticus DSM 10349</name>
    <dbReference type="NCBI Taxonomy" id="1121421"/>
    <lineage>
        <taxon>Bacteria</taxon>
        <taxon>Bacillati</taxon>
        <taxon>Bacillota</taxon>
        <taxon>Clostridia</taxon>
        <taxon>Eubacteriales</taxon>
        <taxon>Peptococcaceae</taxon>
        <taxon>Desulforamulus</taxon>
    </lineage>
</organism>
<dbReference type="RefSeq" id="WP_072915445.1">
    <property type="nucleotide sequence ID" value="NZ_FRAR01000020.1"/>
</dbReference>
<dbReference type="InterPro" id="IPR037294">
    <property type="entry name" value="ABC_BtuC-like"/>
</dbReference>
<protein>
    <submittedName>
        <fullName evidence="9">Iron complex transport system permease protein</fullName>
    </submittedName>
</protein>
<dbReference type="GO" id="GO:0005886">
    <property type="term" value="C:plasma membrane"/>
    <property type="evidence" value="ECO:0007669"/>
    <property type="project" value="UniProtKB-SubCell"/>
</dbReference>
<dbReference type="EMBL" id="FRAR01000020">
    <property type="protein sequence ID" value="SHK68846.1"/>
    <property type="molecule type" value="Genomic_DNA"/>
</dbReference>
<dbReference type="InterPro" id="IPR000522">
    <property type="entry name" value="ABC_transptr_permease_BtuC"/>
</dbReference>
<dbReference type="Proteomes" id="UP000183997">
    <property type="component" value="Unassembled WGS sequence"/>
</dbReference>
<evidence type="ECO:0000256" key="8">
    <source>
        <dbReference type="SAM" id="Phobius"/>
    </source>
</evidence>
<proteinExistence type="inferred from homology"/>
<name>A0A1M6UI48_9FIRM</name>
<feature type="transmembrane region" description="Helical" evidence="8">
    <location>
        <begin position="139"/>
        <end position="158"/>
    </location>
</feature>
<dbReference type="Pfam" id="PF01032">
    <property type="entry name" value="FecCD"/>
    <property type="match status" value="1"/>
</dbReference>
<gene>
    <name evidence="9" type="ORF">SAMN02745123_02777</name>
</gene>
<dbReference type="PANTHER" id="PTHR30472">
    <property type="entry name" value="FERRIC ENTEROBACTIN TRANSPORT SYSTEM PERMEASE PROTEIN"/>
    <property type="match status" value="1"/>
</dbReference>
<dbReference type="AlphaFoldDB" id="A0A1M6UI48"/>
<dbReference type="GO" id="GO:0033214">
    <property type="term" value="P:siderophore-iron import into cell"/>
    <property type="evidence" value="ECO:0007669"/>
    <property type="project" value="TreeGrafter"/>
</dbReference>
<dbReference type="PANTHER" id="PTHR30472:SF25">
    <property type="entry name" value="ABC TRANSPORTER PERMEASE PROTEIN MJ0876-RELATED"/>
    <property type="match status" value="1"/>
</dbReference>
<feature type="transmembrane region" description="Helical" evidence="8">
    <location>
        <begin position="60"/>
        <end position="77"/>
    </location>
</feature>
<keyword evidence="10" id="KW-1185">Reference proteome</keyword>
<feature type="transmembrane region" description="Helical" evidence="8">
    <location>
        <begin position="110"/>
        <end position="132"/>
    </location>
</feature>
<keyword evidence="5 8" id="KW-0812">Transmembrane</keyword>
<evidence type="ECO:0000256" key="4">
    <source>
        <dbReference type="ARBA" id="ARBA00022475"/>
    </source>
</evidence>
<evidence type="ECO:0000256" key="2">
    <source>
        <dbReference type="ARBA" id="ARBA00007935"/>
    </source>
</evidence>
<comment type="subcellular location">
    <subcellularLocation>
        <location evidence="1">Cell membrane</location>
        <topology evidence="1">Multi-pass membrane protein</topology>
    </subcellularLocation>
</comment>
<feature type="transmembrane region" description="Helical" evidence="8">
    <location>
        <begin position="84"/>
        <end position="104"/>
    </location>
</feature>
<feature type="transmembrane region" description="Helical" evidence="8">
    <location>
        <begin position="170"/>
        <end position="191"/>
    </location>
</feature>
<evidence type="ECO:0000256" key="6">
    <source>
        <dbReference type="ARBA" id="ARBA00022989"/>
    </source>
</evidence>
<keyword evidence="6 8" id="KW-1133">Transmembrane helix</keyword>
<dbReference type="STRING" id="1121421.SAMN02745123_02777"/>
<evidence type="ECO:0000256" key="5">
    <source>
        <dbReference type="ARBA" id="ARBA00022692"/>
    </source>
</evidence>
<evidence type="ECO:0000256" key="3">
    <source>
        <dbReference type="ARBA" id="ARBA00022448"/>
    </source>
</evidence>
<feature type="transmembrane region" description="Helical" evidence="8">
    <location>
        <begin position="326"/>
        <end position="344"/>
    </location>
</feature>
<dbReference type="CDD" id="cd06550">
    <property type="entry name" value="TM_ABC_iron-siderophores_like"/>
    <property type="match status" value="1"/>
</dbReference>
<keyword evidence="3" id="KW-0813">Transport</keyword>
<keyword evidence="4" id="KW-1003">Cell membrane</keyword>
<dbReference type="GO" id="GO:0022857">
    <property type="term" value="F:transmembrane transporter activity"/>
    <property type="evidence" value="ECO:0007669"/>
    <property type="project" value="InterPro"/>
</dbReference>
<evidence type="ECO:0000256" key="7">
    <source>
        <dbReference type="ARBA" id="ARBA00023136"/>
    </source>
</evidence>
<dbReference type="OrthoDB" id="9792889at2"/>